<evidence type="ECO:0000313" key="1">
    <source>
        <dbReference type="EMBL" id="GME22323.1"/>
    </source>
</evidence>
<keyword evidence="2" id="KW-1185">Reference proteome</keyword>
<evidence type="ECO:0000313" key="2">
    <source>
        <dbReference type="Proteomes" id="UP001165186"/>
    </source>
</evidence>
<accession>A0ACB5RP83</accession>
<name>A0ACB5RP83_9PEZI</name>
<comment type="caution">
    <text evidence="1">The sequence shown here is derived from an EMBL/GenBank/DDBJ whole genome shotgun (WGS) entry which is preliminary data.</text>
</comment>
<sequence>MRSPNSMKLLGLAVYGSAAFSPVVASAWPPPPDQFIAGTTTQNCPLGGQLFPPASDPGSSAAIKVAKQSLKNQLDAALKPGAVLPLNITLNETFLSIGVFSASSEGTLFDYHYSVPGQENATAGGEVNSETIYRVGSISKLLSVYTFLAERGDVEWNQPITKYIPELSDSASGDDEEQFEKFQWEDITIGALASHLGGIPRDYSWPDFITNYTEVPAVSALLGLNGSAITPDDISPCALPVQNQTSLPLCTREGKCPCPTDRTPKARDADIQAEFIDGLNKLGPYFPAFETPTYSNAAFRLLGHVLSNITGEPFTTTFERNIATPLNLTSTTFTTPPSLTHALIPGDPITAQWGIDLGDENPAGSAYSTLTDLTRLGRSILRSTLLRPALTRRWLKPHARTSSDAQAVGAPWEISSFRMPLTPDASPIDGDVPTTRADLYAKSGSLGVYRSLLALDPDRGWGFVALTAGPGAADAVAFASDAVARVFAPAFEAAARAEAERAFAGTFVAADGRNGTLRLGVRDGRPGVGVEAWTSGGVEVLGVLGAGASVRLYPARMGRGRWRAFRAVVETLPRGTLGGPVESACESWFSTDVAQVADRMVDDVVVEVGEDGRAVSVEVRAWRMKYVRMSDG</sequence>
<proteinExistence type="predicted"/>
<organism evidence="1 2">
    <name type="scientific">Neofusicoccum parvum</name>
    <dbReference type="NCBI Taxonomy" id="310453"/>
    <lineage>
        <taxon>Eukaryota</taxon>
        <taxon>Fungi</taxon>
        <taxon>Dikarya</taxon>
        <taxon>Ascomycota</taxon>
        <taxon>Pezizomycotina</taxon>
        <taxon>Dothideomycetes</taxon>
        <taxon>Dothideomycetes incertae sedis</taxon>
        <taxon>Botryosphaeriales</taxon>
        <taxon>Botryosphaeriaceae</taxon>
        <taxon>Neofusicoccum</taxon>
    </lineage>
</organism>
<reference evidence="1" key="1">
    <citation type="submission" date="2024-09" db="EMBL/GenBank/DDBJ databases">
        <title>Draft Genome Sequences of Neofusicoccum parvum.</title>
        <authorList>
            <person name="Ashida A."/>
            <person name="Camagna M."/>
            <person name="Tanaka A."/>
            <person name="Takemoto D."/>
        </authorList>
    </citation>
    <scope>NUCLEOTIDE SEQUENCE</scope>
    <source>
        <strain evidence="1">PPO83</strain>
    </source>
</reference>
<dbReference type="Proteomes" id="UP001165186">
    <property type="component" value="Unassembled WGS sequence"/>
</dbReference>
<dbReference type="EMBL" id="BSXG01000002">
    <property type="protein sequence ID" value="GME22323.1"/>
    <property type="molecule type" value="Genomic_DNA"/>
</dbReference>
<gene>
    <name evidence="1" type="primary">g10186</name>
    <name evidence="1" type="ORF">NpPPO83_00010186</name>
</gene>
<protein>
    <submittedName>
        <fullName evidence="1">Beta-lactamase</fullName>
    </submittedName>
</protein>